<dbReference type="HOGENOM" id="CLU_3034468_0_0_1"/>
<sequence>MCVLRAMNIWASIGAIDDCGDVNRDEMPPEPTIIDTVMALLFRILNFIGYAYRTN</sequence>
<dbReference type="KEGG" id="dpx:DAPPUDRAFT_302786"/>
<organism evidence="1 2">
    <name type="scientific">Daphnia pulex</name>
    <name type="common">Water flea</name>
    <dbReference type="NCBI Taxonomy" id="6669"/>
    <lineage>
        <taxon>Eukaryota</taxon>
        <taxon>Metazoa</taxon>
        <taxon>Ecdysozoa</taxon>
        <taxon>Arthropoda</taxon>
        <taxon>Crustacea</taxon>
        <taxon>Branchiopoda</taxon>
        <taxon>Diplostraca</taxon>
        <taxon>Cladocera</taxon>
        <taxon>Anomopoda</taxon>
        <taxon>Daphniidae</taxon>
        <taxon>Daphnia</taxon>
    </lineage>
</organism>
<proteinExistence type="predicted"/>
<protein>
    <submittedName>
        <fullName evidence="1">Uncharacterized protein</fullName>
    </submittedName>
</protein>
<evidence type="ECO:0000313" key="2">
    <source>
        <dbReference type="Proteomes" id="UP000000305"/>
    </source>
</evidence>
<gene>
    <name evidence="1" type="ORF">DAPPUDRAFT_302786</name>
</gene>
<dbReference type="Proteomes" id="UP000000305">
    <property type="component" value="Unassembled WGS sequence"/>
</dbReference>
<dbReference type="InParanoid" id="E9GET4"/>
<evidence type="ECO:0000313" key="1">
    <source>
        <dbReference type="EMBL" id="EFX81891.1"/>
    </source>
</evidence>
<dbReference type="EMBL" id="GL732541">
    <property type="protein sequence ID" value="EFX81891.1"/>
    <property type="molecule type" value="Genomic_DNA"/>
</dbReference>
<dbReference type="AlphaFoldDB" id="E9GET4"/>
<name>E9GET4_DAPPU</name>
<keyword evidence="2" id="KW-1185">Reference proteome</keyword>
<reference evidence="1 2" key="1">
    <citation type="journal article" date="2011" name="Science">
        <title>The ecoresponsive genome of Daphnia pulex.</title>
        <authorList>
            <person name="Colbourne J.K."/>
            <person name="Pfrender M.E."/>
            <person name="Gilbert D."/>
            <person name="Thomas W.K."/>
            <person name="Tucker A."/>
            <person name="Oakley T.H."/>
            <person name="Tokishita S."/>
            <person name="Aerts A."/>
            <person name="Arnold G.J."/>
            <person name="Basu M.K."/>
            <person name="Bauer D.J."/>
            <person name="Caceres C.E."/>
            <person name="Carmel L."/>
            <person name="Casola C."/>
            <person name="Choi J.H."/>
            <person name="Detter J.C."/>
            <person name="Dong Q."/>
            <person name="Dusheyko S."/>
            <person name="Eads B.D."/>
            <person name="Frohlich T."/>
            <person name="Geiler-Samerotte K.A."/>
            <person name="Gerlach D."/>
            <person name="Hatcher P."/>
            <person name="Jogdeo S."/>
            <person name="Krijgsveld J."/>
            <person name="Kriventseva E.V."/>
            <person name="Kultz D."/>
            <person name="Laforsch C."/>
            <person name="Lindquist E."/>
            <person name="Lopez J."/>
            <person name="Manak J.R."/>
            <person name="Muller J."/>
            <person name="Pangilinan J."/>
            <person name="Patwardhan R.P."/>
            <person name="Pitluck S."/>
            <person name="Pritham E.J."/>
            <person name="Rechtsteiner A."/>
            <person name="Rho M."/>
            <person name="Rogozin I.B."/>
            <person name="Sakarya O."/>
            <person name="Salamov A."/>
            <person name="Schaack S."/>
            <person name="Shapiro H."/>
            <person name="Shiga Y."/>
            <person name="Skalitzky C."/>
            <person name="Smith Z."/>
            <person name="Souvorov A."/>
            <person name="Sung W."/>
            <person name="Tang Z."/>
            <person name="Tsuchiya D."/>
            <person name="Tu H."/>
            <person name="Vos H."/>
            <person name="Wang M."/>
            <person name="Wolf Y.I."/>
            <person name="Yamagata H."/>
            <person name="Yamada T."/>
            <person name="Ye Y."/>
            <person name="Shaw J.R."/>
            <person name="Andrews J."/>
            <person name="Crease T.J."/>
            <person name="Tang H."/>
            <person name="Lucas S.M."/>
            <person name="Robertson H.M."/>
            <person name="Bork P."/>
            <person name="Koonin E.V."/>
            <person name="Zdobnov E.M."/>
            <person name="Grigoriev I.V."/>
            <person name="Lynch M."/>
            <person name="Boore J.L."/>
        </authorList>
    </citation>
    <scope>NUCLEOTIDE SEQUENCE [LARGE SCALE GENOMIC DNA]</scope>
</reference>
<accession>E9GET4</accession>